<comment type="caution">
    <text evidence="7">The sequence shown here is derived from an EMBL/GenBank/DDBJ whole genome shotgun (WGS) entry which is preliminary data.</text>
</comment>
<evidence type="ECO:0000256" key="2">
    <source>
        <dbReference type="ARBA" id="ARBA00022692"/>
    </source>
</evidence>
<feature type="transmembrane region" description="Helical" evidence="5">
    <location>
        <begin position="211"/>
        <end position="236"/>
    </location>
</feature>
<gene>
    <name evidence="7" type="ORF">TCEL_01655</name>
</gene>
<name>R7RQW5_9CLOT</name>
<sequence>MKTILFELKKYKRIILFSLFASLFLSAILYFKLGFKNSAILFVSLNILLINIFFIFIDKIKSIIMFIVLLPIYTTVRRLCYFDIFFIKVTFETIYITILFISSLRDIFRYIKQQFKIDSSAFNFILYTLMFLIFSFNSSFFSDNILKSMSEVYIGIFIPLAFYFTFVVYFNKNLKKFIYFALFIALDFSCLYGFIQIFLRIIKTGQIKIDRVYLTFGFHNVNIFAGILILIIPLILEFILFRENNKKEKVFLISSFMLYTISIFITFSRGAWLCFIMAVIISLISKKYSKLLITVSIILIFISKPLFSFIITRGTSTSFLQNESAVARLQSIFTDFEIIKKYPFGIGGGQFKYLFKEYAVKGYLSMPESIRFNSTVAHYALEHAHNLILQICVEFGIIATILFLLIIINRLRSSFIDFNFNRGAFTSIIVYLFFSIITGNEFNHKGVITGTIILYLIFGIIEISIKDTNEGRN</sequence>
<organism evidence="7 8">
    <name type="scientific">Thermobrachium celere DSM 8682</name>
    <dbReference type="NCBI Taxonomy" id="941824"/>
    <lineage>
        <taxon>Bacteria</taxon>
        <taxon>Bacillati</taxon>
        <taxon>Bacillota</taxon>
        <taxon>Clostridia</taxon>
        <taxon>Eubacteriales</taxon>
        <taxon>Clostridiaceae</taxon>
        <taxon>Thermobrachium</taxon>
    </lineage>
</organism>
<feature type="transmembrane region" description="Helical" evidence="5">
    <location>
        <begin position="121"/>
        <end position="140"/>
    </location>
</feature>
<feature type="transmembrane region" description="Helical" evidence="5">
    <location>
        <begin position="387"/>
        <end position="408"/>
    </location>
</feature>
<keyword evidence="3 5" id="KW-1133">Transmembrane helix</keyword>
<feature type="transmembrane region" description="Helical" evidence="5">
    <location>
        <begin position="14"/>
        <end position="33"/>
    </location>
</feature>
<protein>
    <recommendedName>
        <fullName evidence="6">O-antigen ligase-related domain-containing protein</fullName>
    </recommendedName>
</protein>
<feature type="transmembrane region" description="Helical" evidence="5">
    <location>
        <begin position="152"/>
        <end position="171"/>
    </location>
</feature>
<feature type="transmembrane region" description="Helical" evidence="5">
    <location>
        <begin position="291"/>
        <end position="311"/>
    </location>
</feature>
<dbReference type="eggNOG" id="COG3307">
    <property type="taxonomic scope" value="Bacteria"/>
</dbReference>
<feature type="transmembrane region" description="Helical" evidence="5">
    <location>
        <begin position="79"/>
        <end position="101"/>
    </location>
</feature>
<proteinExistence type="predicted"/>
<evidence type="ECO:0000256" key="5">
    <source>
        <dbReference type="SAM" id="Phobius"/>
    </source>
</evidence>
<evidence type="ECO:0000256" key="3">
    <source>
        <dbReference type="ARBA" id="ARBA00022989"/>
    </source>
</evidence>
<dbReference type="PANTHER" id="PTHR37422:SF13">
    <property type="entry name" value="LIPOPOLYSACCHARIDE BIOSYNTHESIS PROTEIN PA4999-RELATED"/>
    <property type="match status" value="1"/>
</dbReference>
<keyword evidence="2 5" id="KW-0812">Transmembrane</keyword>
<evidence type="ECO:0000313" key="8">
    <source>
        <dbReference type="Proteomes" id="UP000014923"/>
    </source>
</evidence>
<dbReference type="OrthoDB" id="1897197at2"/>
<feature type="transmembrane region" description="Helical" evidence="5">
    <location>
        <begin position="446"/>
        <end position="465"/>
    </location>
</feature>
<dbReference type="AlphaFoldDB" id="R7RQW5"/>
<dbReference type="PANTHER" id="PTHR37422">
    <property type="entry name" value="TEICHURONIC ACID BIOSYNTHESIS PROTEIN TUAE"/>
    <property type="match status" value="1"/>
</dbReference>
<dbReference type="InterPro" id="IPR007016">
    <property type="entry name" value="O-antigen_ligase-rel_domated"/>
</dbReference>
<dbReference type="Proteomes" id="UP000014923">
    <property type="component" value="Unassembled WGS sequence"/>
</dbReference>
<dbReference type="GO" id="GO:0016020">
    <property type="term" value="C:membrane"/>
    <property type="evidence" value="ECO:0007669"/>
    <property type="project" value="UniProtKB-SubCell"/>
</dbReference>
<dbReference type="HOGENOM" id="CLU_577364_0_0_9"/>
<evidence type="ECO:0000259" key="6">
    <source>
        <dbReference type="Pfam" id="PF04932"/>
    </source>
</evidence>
<dbReference type="InterPro" id="IPR051533">
    <property type="entry name" value="WaaL-like"/>
</dbReference>
<evidence type="ECO:0000313" key="7">
    <source>
        <dbReference type="EMBL" id="CDF57741.1"/>
    </source>
</evidence>
<feature type="transmembrane region" description="Helical" evidence="5">
    <location>
        <begin position="256"/>
        <end position="284"/>
    </location>
</feature>
<evidence type="ECO:0000256" key="1">
    <source>
        <dbReference type="ARBA" id="ARBA00004141"/>
    </source>
</evidence>
<evidence type="ECO:0000256" key="4">
    <source>
        <dbReference type="ARBA" id="ARBA00023136"/>
    </source>
</evidence>
<feature type="domain" description="O-antigen ligase-related" evidence="6">
    <location>
        <begin position="256"/>
        <end position="404"/>
    </location>
</feature>
<accession>R7RQW5</accession>
<feature type="transmembrane region" description="Helical" evidence="5">
    <location>
        <begin position="420"/>
        <end position="440"/>
    </location>
</feature>
<comment type="subcellular location">
    <subcellularLocation>
        <location evidence="1">Membrane</location>
        <topology evidence="1">Multi-pass membrane protein</topology>
    </subcellularLocation>
</comment>
<keyword evidence="8" id="KW-1185">Reference proteome</keyword>
<keyword evidence="4 5" id="KW-0472">Membrane</keyword>
<dbReference type="Pfam" id="PF04932">
    <property type="entry name" value="Wzy_C"/>
    <property type="match status" value="1"/>
</dbReference>
<dbReference type="EMBL" id="CAVN010000090">
    <property type="protein sequence ID" value="CDF57741.1"/>
    <property type="molecule type" value="Genomic_DNA"/>
</dbReference>
<reference evidence="7" key="1">
    <citation type="submission" date="2013-03" db="EMBL/GenBank/DDBJ databases">
        <title>Draft genome sequence of the hydrogen-ethanol-producing anaerobic alkalithermophilic Caloramator celere.</title>
        <authorList>
            <person name="Ciranna A."/>
            <person name="Larjo A."/>
            <person name="Kivisto A."/>
            <person name="Santala V."/>
            <person name="Roos C."/>
            <person name="Karp M."/>
        </authorList>
    </citation>
    <scope>NUCLEOTIDE SEQUENCE [LARGE SCALE GENOMIC DNA]</scope>
    <source>
        <strain evidence="7">DSM 8682</strain>
    </source>
</reference>
<feature type="transmembrane region" description="Helical" evidence="5">
    <location>
        <begin position="177"/>
        <end position="199"/>
    </location>
</feature>